<dbReference type="Proteomes" id="UP000808337">
    <property type="component" value="Unassembled WGS sequence"/>
</dbReference>
<dbReference type="InterPro" id="IPR011652">
    <property type="entry name" value="MORN_2"/>
</dbReference>
<evidence type="ECO:0000313" key="1">
    <source>
        <dbReference type="EMBL" id="MBK9984591.1"/>
    </source>
</evidence>
<accession>A0A9D7SYL1</accession>
<dbReference type="AlphaFoldDB" id="A0A9D7SYL1"/>
<name>A0A9D7SYL1_9BACT</name>
<dbReference type="PROSITE" id="PS51257">
    <property type="entry name" value="PROKAR_LIPOPROTEIN"/>
    <property type="match status" value="1"/>
</dbReference>
<organism evidence="1 2">
    <name type="scientific">Candidatus Opimibacter skivensis</name>
    <dbReference type="NCBI Taxonomy" id="2982028"/>
    <lineage>
        <taxon>Bacteria</taxon>
        <taxon>Pseudomonadati</taxon>
        <taxon>Bacteroidota</taxon>
        <taxon>Saprospiria</taxon>
        <taxon>Saprospirales</taxon>
        <taxon>Saprospiraceae</taxon>
        <taxon>Candidatus Opimibacter</taxon>
    </lineage>
</organism>
<dbReference type="EMBL" id="JADKGY010000030">
    <property type="protein sequence ID" value="MBK9984591.1"/>
    <property type="molecule type" value="Genomic_DNA"/>
</dbReference>
<gene>
    <name evidence="1" type="ORF">IPP15_19880</name>
</gene>
<proteinExistence type="predicted"/>
<evidence type="ECO:0008006" key="3">
    <source>
        <dbReference type="Google" id="ProtNLM"/>
    </source>
</evidence>
<reference evidence="1 2" key="1">
    <citation type="submission" date="2020-10" db="EMBL/GenBank/DDBJ databases">
        <title>Connecting structure to function with the recovery of over 1000 high-quality activated sludge metagenome-assembled genomes encoding full-length rRNA genes using long-read sequencing.</title>
        <authorList>
            <person name="Singleton C.M."/>
            <person name="Petriglieri F."/>
            <person name="Kristensen J.M."/>
            <person name="Kirkegaard R.H."/>
            <person name="Michaelsen T.Y."/>
            <person name="Andersen M.H."/>
            <person name="Karst S.M."/>
            <person name="Dueholm M.S."/>
            <person name="Nielsen P.H."/>
            <person name="Albertsen M."/>
        </authorList>
    </citation>
    <scope>NUCLEOTIDE SEQUENCE [LARGE SCALE GENOMIC DNA]</scope>
    <source>
        <strain evidence="1">Ribe_18-Q3-R11-54_MAXAC.273</strain>
    </source>
</reference>
<comment type="caution">
    <text evidence="1">The sequence shown here is derived from an EMBL/GenBank/DDBJ whole genome shotgun (WGS) entry which is preliminary data.</text>
</comment>
<sequence>MKSSHFIDSITKSLPGIFAGILLITGCKTGDSGPVEIEGKYDNGVVSRRYTEINHKKEGSMTEYYPSGKLKAELMFKNDVQADKATMYYESGARQEVQYFKDGLLSGGDTTFYESGKPQKVMNFTNGIKDGYLRSWGEDGTLTYEAKFKMDTLVEVKGQPVVRDTSNHQVVQSQKSIEEGLNKELKNKINSKIICSLKRK</sequence>
<dbReference type="Pfam" id="PF07661">
    <property type="entry name" value="MORN_2"/>
    <property type="match status" value="1"/>
</dbReference>
<dbReference type="SUPFAM" id="SSF82185">
    <property type="entry name" value="Histone H3 K4-specific methyltransferase SET7/9 N-terminal domain"/>
    <property type="match status" value="1"/>
</dbReference>
<protein>
    <recommendedName>
        <fullName evidence="3">Toxin-antitoxin system YwqK family antitoxin</fullName>
    </recommendedName>
</protein>
<evidence type="ECO:0000313" key="2">
    <source>
        <dbReference type="Proteomes" id="UP000808337"/>
    </source>
</evidence>
<dbReference type="Gene3D" id="3.90.930.1">
    <property type="match status" value="1"/>
</dbReference>